<organism evidence="1 2">
    <name type="scientific">Trifolium medium</name>
    <dbReference type="NCBI Taxonomy" id="97028"/>
    <lineage>
        <taxon>Eukaryota</taxon>
        <taxon>Viridiplantae</taxon>
        <taxon>Streptophyta</taxon>
        <taxon>Embryophyta</taxon>
        <taxon>Tracheophyta</taxon>
        <taxon>Spermatophyta</taxon>
        <taxon>Magnoliopsida</taxon>
        <taxon>eudicotyledons</taxon>
        <taxon>Gunneridae</taxon>
        <taxon>Pentapetalae</taxon>
        <taxon>rosids</taxon>
        <taxon>fabids</taxon>
        <taxon>Fabales</taxon>
        <taxon>Fabaceae</taxon>
        <taxon>Papilionoideae</taxon>
        <taxon>50 kb inversion clade</taxon>
        <taxon>NPAAA clade</taxon>
        <taxon>Hologalegina</taxon>
        <taxon>IRL clade</taxon>
        <taxon>Trifolieae</taxon>
        <taxon>Trifolium</taxon>
    </lineage>
</organism>
<dbReference type="AlphaFoldDB" id="A0A392RR25"/>
<dbReference type="Proteomes" id="UP000265520">
    <property type="component" value="Unassembled WGS sequence"/>
</dbReference>
<evidence type="ECO:0000313" key="1">
    <source>
        <dbReference type="EMBL" id="MCI39091.1"/>
    </source>
</evidence>
<name>A0A392RR25_9FABA</name>
<accession>A0A392RR25</accession>
<evidence type="ECO:0000313" key="2">
    <source>
        <dbReference type="Proteomes" id="UP000265520"/>
    </source>
</evidence>
<protein>
    <submittedName>
        <fullName evidence="1">Uncharacterized protein</fullName>
    </submittedName>
</protein>
<comment type="caution">
    <text evidence="1">The sequence shown here is derived from an EMBL/GenBank/DDBJ whole genome shotgun (WGS) entry which is preliminary data.</text>
</comment>
<proteinExistence type="predicted"/>
<reference evidence="1 2" key="1">
    <citation type="journal article" date="2018" name="Front. Plant Sci.">
        <title>Red Clover (Trifolium pratense) and Zigzag Clover (T. medium) - A Picture of Genomic Similarities and Differences.</title>
        <authorList>
            <person name="Dluhosova J."/>
            <person name="Istvanek J."/>
            <person name="Nedelnik J."/>
            <person name="Repkova J."/>
        </authorList>
    </citation>
    <scope>NUCLEOTIDE SEQUENCE [LARGE SCALE GENOMIC DNA]</scope>
    <source>
        <strain evidence="2">cv. 10/8</strain>
        <tissue evidence="1">Leaf</tissue>
    </source>
</reference>
<dbReference type="EMBL" id="LXQA010263473">
    <property type="protein sequence ID" value="MCI39091.1"/>
    <property type="molecule type" value="Genomic_DNA"/>
</dbReference>
<keyword evidence="2" id="KW-1185">Reference proteome</keyword>
<feature type="non-terminal residue" evidence="1">
    <location>
        <position position="42"/>
    </location>
</feature>
<sequence>MQKNLKILHEKLFRSFPRKRSQSCKSCAFDLTCGNFCNIVFS</sequence>